<keyword evidence="1" id="KW-0472">Membrane</keyword>
<keyword evidence="1" id="KW-0812">Transmembrane</keyword>
<comment type="caution">
    <text evidence="2">The sequence shown here is derived from an EMBL/GenBank/DDBJ whole genome shotgun (WGS) entry which is preliminary data.</text>
</comment>
<protein>
    <submittedName>
        <fullName evidence="2">Uncharacterized protein</fullName>
    </submittedName>
</protein>
<dbReference type="Proteomes" id="UP000481360">
    <property type="component" value="Unassembled WGS sequence"/>
</dbReference>
<feature type="transmembrane region" description="Helical" evidence="1">
    <location>
        <begin position="39"/>
        <end position="63"/>
    </location>
</feature>
<keyword evidence="1" id="KW-1133">Transmembrane helix</keyword>
<reference evidence="2 3" key="1">
    <citation type="submission" date="2020-03" db="EMBL/GenBank/DDBJ databases">
        <title>Isolation and identification of active actinomycetes.</title>
        <authorList>
            <person name="Sun X."/>
        </authorList>
    </citation>
    <scope>NUCLEOTIDE SEQUENCE [LARGE SCALE GENOMIC DNA]</scope>
    <source>
        <strain evidence="2 3">NEAU-D13</strain>
    </source>
</reference>
<dbReference type="EMBL" id="JAAMPJ010000009">
    <property type="protein sequence ID" value="NGY63416.1"/>
    <property type="molecule type" value="Genomic_DNA"/>
</dbReference>
<proteinExistence type="predicted"/>
<accession>A0A7C9VXK3</accession>
<organism evidence="2 3">
    <name type="scientific">Lentzea alba</name>
    <dbReference type="NCBI Taxonomy" id="2714351"/>
    <lineage>
        <taxon>Bacteria</taxon>
        <taxon>Bacillati</taxon>
        <taxon>Actinomycetota</taxon>
        <taxon>Actinomycetes</taxon>
        <taxon>Pseudonocardiales</taxon>
        <taxon>Pseudonocardiaceae</taxon>
        <taxon>Lentzea</taxon>
    </lineage>
</organism>
<evidence type="ECO:0000313" key="3">
    <source>
        <dbReference type="Proteomes" id="UP000481360"/>
    </source>
</evidence>
<feature type="transmembrane region" description="Helical" evidence="1">
    <location>
        <begin position="7"/>
        <end position="27"/>
    </location>
</feature>
<name>A0A7C9VXK3_9PSEU</name>
<keyword evidence="3" id="KW-1185">Reference proteome</keyword>
<dbReference type="AlphaFoldDB" id="A0A7C9VXK3"/>
<evidence type="ECO:0000313" key="2">
    <source>
        <dbReference type="EMBL" id="NGY63416.1"/>
    </source>
</evidence>
<gene>
    <name evidence="2" type="ORF">G7043_31285</name>
</gene>
<evidence type="ECO:0000256" key="1">
    <source>
        <dbReference type="SAM" id="Phobius"/>
    </source>
</evidence>
<dbReference type="RefSeq" id="WP_166051740.1">
    <property type="nucleotide sequence ID" value="NZ_JAAMPJ010000009.1"/>
</dbReference>
<sequence length="203" mass="21881">MRIVRCVAFAVIAVGEFVLVLGPWFLAALRWFTGKDADWWGAAGQWAGALGSVAAVVAALWIAKKGARDAAQIAEQGAREAAAREQRRQRAAAMLVHGEYPSSEARDLVSIVNDSQFPVVNVQVVAVKGGDLAPLVPPSGSWPIHAVLMPGEQVGTRPMFGKASDGNFYGLVISPQYSIVIEFTDIEGYRWRREGEGLPEHLA</sequence>